<dbReference type="InterPro" id="IPR049166">
    <property type="entry name" value="GH39_cat"/>
</dbReference>
<reference evidence="6" key="1">
    <citation type="submission" date="2020-08" db="EMBL/GenBank/DDBJ databases">
        <title>Genome public.</title>
        <authorList>
            <person name="Liu C."/>
            <person name="Sun Q."/>
        </authorList>
    </citation>
    <scope>NUCLEOTIDE SEQUENCE</scope>
    <source>
        <strain evidence="6">NSJ-50</strain>
    </source>
</reference>
<sequence>MLCFSAFPGGFVYAVETEYAHTSRLKGGWQNESIERTLIAYAKFGEKCEMYKMTAQMGDDTSIEVSRALGKEGWTLDPDKGESARYININVDKDTAYLVEDGTSYAVEVDYFDNDELSSLSMEYSAMDYQPLYHQDASGEYAQPSLNKEVKTKEGEYLIFGGTGLWQTYCWFLDNPTFADTLGGFDMRVGVYSDTMKYSRGSKAVISEIRVYRLETASRIEIKNSPSDENLGNIFYDGESIEFGVTFSNVNYPIQNQYDGAYPLDVVYTVKDIDGKTVNTMTESFTLAPLTEEERHTKTFNVDKFGIYTVDVEAYCREKKIYSRLASEFSYVHSDKGKTVNPKSGVQIALLSPKDTQIARLAKNAGIPNVRMMCYYYNWRKSAVNYEITNVAIAEGYKSLFRAFKNAGLNIDANLHSASWMGAAYNFSEIERTPPYTENGLRRWSDYCAMMANLLGDTVECFEIWNEYNLGPNHSFNMENRPASDYAKMYIASKKAIQSVNPNIPVVGLNTSGAPYAWIEEVLKAGATDMDVLSVHPYQWYGNPLTYNTTVNLKKVKKMFEDYGMGDIPIWITEYGYSSHYEEVNTDIDQGMYNAQSYAMIMQEKLSDRFYFYCFLDKDNAPRADRESNFGMVRGKFDTELPYTVSYAAKPGYLIISNMNMLYHDAEFSDCINIGETGKIIRSKSKSTGKQTAMLFSNRKNGELVTLDLGTDKITLYDAYGNKEEISGVNGIYSFDLSKRIKYIEGDFKSFTRVTGGVFPPYTEINAVYGEEIKIPIVNYTGKTVSAKIIPYEESSLNIAEDKISGEKGFLTINGGDALKGSERVRLVLSDDENVYFNGNLYISYKENAELSTTLIPQENGWTMRCTLTNLSDTKDISGYLTVLTPKEWTEKIKNVNVTVKKGETKNVDLPLPVSLVSEDKVIEIGFVTDEETKMGSYRSGNYNFSAALKAKEPVKIDGDGSEWTEGFINLNRSDQFHSLLSLGSVYQGADDLSARTAVKWDDENFYLYADVLDNKHFSTGVTPVNIWQMDSIQFAVVYDPKDELSRSEFEEIAVGEADGEVILYRHKTRFKGDGDYTKIDGGEAAVVVDGLHTYYEVKIPWSSLMVEKVNIEPGTELKFAMVVNENDGVGRVGYLALGDGIVSSKNSSLFKRLYIRN</sequence>
<feature type="domain" description="Carbohydrate-binding" evidence="5">
    <location>
        <begin position="988"/>
        <end position="1138"/>
    </location>
</feature>
<dbReference type="Gene3D" id="2.60.40.1190">
    <property type="match status" value="1"/>
</dbReference>
<dbReference type="Pfam" id="PF06452">
    <property type="entry name" value="CBM9_1"/>
    <property type="match status" value="1"/>
</dbReference>
<dbReference type="RefSeq" id="WP_262432001.1">
    <property type="nucleotide sequence ID" value="NZ_JACRTE010000006.1"/>
</dbReference>
<dbReference type="AlphaFoldDB" id="A0A926IU84"/>
<accession>A0A926IU84</accession>
<evidence type="ECO:0000313" key="6">
    <source>
        <dbReference type="EMBL" id="MBC8596533.1"/>
    </source>
</evidence>
<keyword evidence="3" id="KW-0326">Glycosidase</keyword>
<feature type="domain" description="Glycosyl hydrolases family 39 N-terminal catalytic" evidence="4">
    <location>
        <begin position="462"/>
        <end position="689"/>
    </location>
</feature>
<evidence type="ECO:0000256" key="2">
    <source>
        <dbReference type="ARBA" id="ARBA00022801"/>
    </source>
</evidence>
<name>A0A926IU84_9FIRM</name>
<dbReference type="InterPro" id="IPR051923">
    <property type="entry name" value="Glycosyl_Hydrolase_39"/>
</dbReference>
<dbReference type="PANTHER" id="PTHR12631:SF10">
    <property type="entry name" value="BETA-XYLOSIDASE-LIKE PROTEIN-RELATED"/>
    <property type="match status" value="1"/>
</dbReference>
<evidence type="ECO:0000256" key="1">
    <source>
        <dbReference type="ARBA" id="ARBA00008875"/>
    </source>
</evidence>
<dbReference type="Proteomes" id="UP000647416">
    <property type="component" value="Unassembled WGS sequence"/>
</dbReference>
<dbReference type="GO" id="GO:0004553">
    <property type="term" value="F:hydrolase activity, hydrolyzing O-glycosyl compounds"/>
    <property type="evidence" value="ECO:0007669"/>
    <property type="project" value="InterPro"/>
</dbReference>
<dbReference type="SUPFAM" id="SSF49344">
    <property type="entry name" value="CBD9-like"/>
    <property type="match status" value="1"/>
</dbReference>
<dbReference type="Gene3D" id="3.20.20.80">
    <property type="entry name" value="Glycosidases"/>
    <property type="match status" value="1"/>
</dbReference>
<gene>
    <name evidence="6" type="ORF">H8706_06580</name>
</gene>
<keyword evidence="2" id="KW-0378">Hydrolase</keyword>
<proteinExistence type="inferred from homology"/>
<keyword evidence="7" id="KW-1185">Reference proteome</keyword>
<dbReference type="SUPFAM" id="SSF51445">
    <property type="entry name" value="(Trans)glycosidases"/>
    <property type="match status" value="1"/>
</dbReference>
<comment type="similarity">
    <text evidence="1">Belongs to the glycosyl hydrolase 39 family.</text>
</comment>
<dbReference type="Pfam" id="PF01229">
    <property type="entry name" value="Glyco_hydro_39"/>
    <property type="match status" value="1"/>
</dbReference>
<evidence type="ECO:0000259" key="4">
    <source>
        <dbReference type="Pfam" id="PF01229"/>
    </source>
</evidence>
<comment type="caution">
    <text evidence="6">The sequence shown here is derived from an EMBL/GenBank/DDBJ whole genome shotgun (WGS) entry which is preliminary data.</text>
</comment>
<dbReference type="GO" id="GO:0016052">
    <property type="term" value="P:carbohydrate catabolic process"/>
    <property type="evidence" value="ECO:0007669"/>
    <property type="project" value="InterPro"/>
</dbReference>
<protein>
    <submittedName>
        <fullName evidence="6">Cellulase family glycosylhydrolase</fullName>
    </submittedName>
</protein>
<organism evidence="6 7">
    <name type="scientific">Qingrenia yutianensis</name>
    <dbReference type="NCBI Taxonomy" id="2763676"/>
    <lineage>
        <taxon>Bacteria</taxon>
        <taxon>Bacillati</taxon>
        <taxon>Bacillota</taxon>
        <taxon>Clostridia</taxon>
        <taxon>Eubacteriales</taxon>
        <taxon>Oscillospiraceae</taxon>
        <taxon>Qingrenia</taxon>
    </lineage>
</organism>
<evidence type="ECO:0000256" key="3">
    <source>
        <dbReference type="ARBA" id="ARBA00023295"/>
    </source>
</evidence>
<dbReference type="GO" id="GO:0030246">
    <property type="term" value="F:carbohydrate binding"/>
    <property type="evidence" value="ECO:0007669"/>
    <property type="project" value="InterPro"/>
</dbReference>
<dbReference type="PANTHER" id="PTHR12631">
    <property type="entry name" value="ALPHA-L-IDURONIDASE"/>
    <property type="match status" value="1"/>
</dbReference>
<evidence type="ECO:0000259" key="5">
    <source>
        <dbReference type="Pfam" id="PF06452"/>
    </source>
</evidence>
<evidence type="ECO:0000313" key="7">
    <source>
        <dbReference type="Proteomes" id="UP000647416"/>
    </source>
</evidence>
<dbReference type="InterPro" id="IPR017853">
    <property type="entry name" value="GH"/>
</dbReference>
<dbReference type="InterPro" id="IPR010502">
    <property type="entry name" value="Carb-bd_dom_fam9"/>
</dbReference>
<dbReference type="EMBL" id="JACRTE010000006">
    <property type="protein sequence ID" value="MBC8596533.1"/>
    <property type="molecule type" value="Genomic_DNA"/>
</dbReference>